<proteinExistence type="predicted"/>
<organism evidence="1 2">
    <name type="scientific">Frankliniella fusca</name>
    <dbReference type="NCBI Taxonomy" id="407009"/>
    <lineage>
        <taxon>Eukaryota</taxon>
        <taxon>Metazoa</taxon>
        <taxon>Ecdysozoa</taxon>
        <taxon>Arthropoda</taxon>
        <taxon>Hexapoda</taxon>
        <taxon>Insecta</taxon>
        <taxon>Pterygota</taxon>
        <taxon>Neoptera</taxon>
        <taxon>Paraneoptera</taxon>
        <taxon>Thysanoptera</taxon>
        <taxon>Terebrantia</taxon>
        <taxon>Thripoidea</taxon>
        <taxon>Thripidae</taxon>
        <taxon>Frankliniella</taxon>
    </lineage>
</organism>
<sequence>MKVFRNKKNKIFQLFSNPVDPYLSGSVFSRLVQWCTPFYEKMDPARDYTVKSTRNWSSFQLFSTPSSCTFPEASFRVHCTFPEASFRVQFDGAHRFSIKRTQLATTL</sequence>
<dbReference type="EMBL" id="JAHWGI010001231">
    <property type="protein sequence ID" value="KAK3925526.1"/>
    <property type="molecule type" value="Genomic_DNA"/>
</dbReference>
<gene>
    <name evidence="1" type="ORF">KUF71_013775</name>
</gene>
<dbReference type="Proteomes" id="UP001219518">
    <property type="component" value="Unassembled WGS sequence"/>
</dbReference>
<protein>
    <submittedName>
        <fullName evidence="1">Protein RAFTIN 1A</fullName>
    </submittedName>
</protein>
<name>A0AAE1HQ89_9NEOP</name>
<dbReference type="AlphaFoldDB" id="A0AAE1HQ89"/>
<comment type="caution">
    <text evidence="1">The sequence shown here is derived from an EMBL/GenBank/DDBJ whole genome shotgun (WGS) entry which is preliminary data.</text>
</comment>
<evidence type="ECO:0000313" key="1">
    <source>
        <dbReference type="EMBL" id="KAK3925526.1"/>
    </source>
</evidence>
<keyword evidence="2" id="KW-1185">Reference proteome</keyword>
<reference evidence="1" key="2">
    <citation type="journal article" date="2023" name="BMC Genomics">
        <title>Pest status, molecular evolution, and epigenetic factors derived from the genome assembly of Frankliniella fusca, a thysanopteran phytovirus vector.</title>
        <authorList>
            <person name="Catto M.A."/>
            <person name="Labadie P.E."/>
            <person name="Jacobson A.L."/>
            <person name="Kennedy G.G."/>
            <person name="Srinivasan R."/>
            <person name="Hunt B.G."/>
        </authorList>
    </citation>
    <scope>NUCLEOTIDE SEQUENCE</scope>
    <source>
        <strain evidence="1">PL_HMW_Pooled</strain>
    </source>
</reference>
<reference evidence="1" key="1">
    <citation type="submission" date="2021-07" db="EMBL/GenBank/DDBJ databases">
        <authorList>
            <person name="Catto M.A."/>
            <person name="Jacobson A."/>
            <person name="Kennedy G."/>
            <person name="Labadie P."/>
            <person name="Hunt B.G."/>
            <person name="Srinivasan R."/>
        </authorList>
    </citation>
    <scope>NUCLEOTIDE SEQUENCE</scope>
    <source>
        <strain evidence="1">PL_HMW_Pooled</strain>
        <tissue evidence="1">Head</tissue>
    </source>
</reference>
<evidence type="ECO:0000313" key="2">
    <source>
        <dbReference type="Proteomes" id="UP001219518"/>
    </source>
</evidence>
<accession>A0AAE1HQ89</accession>